<gene>
    <name evidence="1" type="ordered locus">VIT_05s0062g00490</name>
</gene>
<evidence type="ECO:0000313" key="1">
    <source>
        <dbReference type="EMBL" id="CCB61782.1"/>
    </source>
</evidence>
<dbReference type="EMBL" id="FN596745">
    <property type="protein sequence ID" value="CCB61782.1"/>
    <property type="molecule type" value="Genomic_DNA"/>
</dbReference>
<dbReference type="InParanoid" id="F6I4E5"/>
<reference evidence="2" key="1">
    <citation type="journal article" date="2007" name="Nature">
        <title>The grapevine genome sequence suggests ancestral hexaploidization in major angiosperm phyla.</title>
        <authorList>
            <consortium name="The French-Italian Public Consortium for Grapevine Genome Characterization."/>
            <person name="Jaillon O."/>
            <person name="Aury J.-M."/>
            <person name="Noel B."/>
            <person name="Policriti A."/>
            <person name="Clepet C."/>
            <person name="Casagrande A."/>
            <person name="Choisne N."/>
            <person name="Aubourg S."/>
            <person name="Vitulo N."/>
            <person name="Jubin C."/>
            <person name="Vezzi A."/>
            <person name="Legeai F."/>
            <person name="Hugueney P."/>
            <person name="Dasilva C."/>
            <person name="Horner D."/>
            <person name="Mica E."/>
            <person name="Jublot D."/>
            <person name="Poulain J."/>
            <person name="Bruyere C."/>
            <person name="Billault A."/>
            <person name="Segurens B."/>
            <person name="Gouyvenoux M."/>
            <person name="Ugarte E."/>
            <person name="Cattonaro F."/>
            <person name="Anthouard V."/>
            <person name="Vico V."/>
            <person name="Del Fabbro C."/>
            <person name="Alaux M."/>
            <person name="Di Gaspero G."/>
            <person name="Dumas V."/>
            <person name="Felice N."/>
            <person name="Paillard S."/>
            <person name="Juman I."/>
            <person name="Moroldo M."/>
            <person name="Scalabrin S."/>
            <person name="Canaguier A."/>
            <person name="Le Clainche I."/>
            <person name="Malacrida G."/>
            <person name="Durand E."/>
            <person name="Pesole G."/>
            <person name="Laucou V."/>
            <person name="Chatelet P."/>
            <person name="Merdinoglu D."/>
            <person name="Delledonne M."/>
            <person name="Pezzotti M."/>
            <person name="Lecharny A."/>
            <person name="Scarpelli C."/>
            <person name="Artiguenave F."/>
            <person name="Pe M.E."/>
            <person name="Valle G."/>
            <person name="Morgante M."/>
            <person name="Caboche M."/>
            <person name="Adam-Blondon A.-F."/>
            <person name="Weissenbach J."/>
            <person name="Quetier F."/>
            <person name="Wincker P."/>
        </authorList>
    </citation>
    <scope>NUCLEOTIDE SEQUENCE [LARGE SCALE GENOMIC DNA]</scope>
    <source>
        <strain evidence="2">cv. Pinot noir / PN40024</strain>
    </source>
</reference>
<organism evidence="1 2">
    <name type="scientific">Vitis vinifera</name>
    <name type="common">Grape</name>
    <dbReference type="NCBI Taxonomy" id="29760"/>
    <lineage>
        <taxon>Eukaryota</taxon>
        <taxon>Viridiplantae</taxon>
        <taxon>Streptophyta</taxon>
        <taxon>Embryophyta</taxon>
        <taxon>Tracheophyta</taxon>
        <taxon>Spermatophyta</taxon>
        <taxon>Magnoliopsida</taxon>
        <taxon>eudicotyledons</taxon>
        <taxon>Gunneridae</taxon>
        <taxon>Pentapetalae</taxon>
        <taxon>rosids</taxon>
        <taxon>Vitales</taxon>
        <taxon>Vitaceae</taxon>
        <taxon>Viteae</taxon>
        <taxon>Vitis</taxon>
    </lineage>
</organism>
<dbReference type="AlphaFoldDB" id="F6I4E5"/>
<protein>
    <submittedName>
        <fullName evidence="1">Uncharacterized protein</fullName>
    </submittedName>
</protein>
<name>F6I4E5_VITVI</name>
<dbReference type="Proteomes" id="UP000009183">
    <property type="component" value="Chromosome 5"/>
</dbReference>
<keyword evidence="2" id="KW-1185">Reference proteome</keyword>
<dbReference type="PaxDb" id="29760-VIT_05s0062g00490.t01"/>
<evidence type="ECO:0000313" key="2">
    <source>
        <dbReference type="Proteomes" id="UP000009183"/>
    </source>
</evidence>
<dbReference type="HOGENOM" id="CLU_3369479_0_0_1"/>
<dbReference type="STRING" id="29760.F6I4E5"/>
<proteinExistence type="predicted"/>
<accession>F6I4E5</accession>
<sequence>MAIPLIDLKKGREWRWALESQTIFQRQKKCLHTID</sequence>